<evidence type="ECO:0000256" key="1">
    <source>
        <dbReference type="ARBA" id="ARBA00022723"/>
    </source>
</evidence>
<dbReference type="GeneID" id="28817594"/>
<dbReference type="GO" id="GO:0046872">
    <property type="term" value="F:metal ion binding"/>
    <property type="evidence" value="ECO:0007669"/>
    <property type="project" value="UniProtKB-KW"/>
</dbReference>
<keyword evidence="1" id="KW-0479">Metal-binding</keyword>
<name>A0A194XGM0_MOLSC</name>
<dbReference type="GO" id="GO:0005783">
    <property type="term" value="C:endoplasmic reticulum"/>
    <property type="evidence" value="ECO:0007669"/>
    <property type="project" value="TreeGrafter"/>
</dbReference>
<dbReference type="OrthoDB" id="420380at2759"/>
<dbReference type="RefSeq" id="XP_018073641.1">
    <property type="nucleotide sequence ID" value="XM_018207868.1"/>
</dbReference>
<accession>A0A194XGM0</accession>
<dbReference type="PANTHER" id="PTHR10869">
    <property type="entry name" value="PROLYL 4-HYDROXYLASE ALPHA SUBUNIT"/>
    <property type="match status" value="1"/>
</dbReference>
<evidence type="ECO:0000313" key="4">
    <source>
        <dbReference type="Proteomes" id="UP000070700"/>
    </source>
</evidence>
<dbReference type="Proteomes" id="UP000070700">
    <property type="component" value="Unassembled WGS sequence"/>
</dbReference>
<dbReference type="PANTHER" id="PTHR10869:SF246">
    <property type="entry name" value="TRANSMEMBRANE PROLYL 4-HYDROXYLASE"/>
    <property type="match status" value="1"/>
</dbReference>
<dbReference type="InParanoid" id="A0A194XGM0"/>
<keyword evidence="2" id="KW-0408">Iron</keyword>
<dbReference type="Gene3D" id="2.60.120.620">
    <property type="entry name" value="q2cbj1_9rhob like domain"/>
    <property type="match status" value="1"/>
</dbReference>
<keyword evidence="4" id="KW-1185">Reference proteome</keyword>
<dbReference type="GO" id="GO:0004656">
    <property type="term" value="F:procollagen-proline 4-dioxygenase activity"/>
    <property type="evidence" value="ECO:0007669"/>
    <property type="project" value="TreeGrafter"/>
</dbReference>
<dbReference type="InterPro" id="IPR045054">
    <property type="entry name" value="P4HA-like"/>
</dbReference>
<sequence>MLGYIAALPLLYMFVYLPISNSYFGTSPRPQAQHVAILNSSLIADDVPLSCPSHSYNTHILSQEPLVIYIENFLSPDESKHLIDISEDKFAPSTVSAGAETSIQKDIRFSEVALIDRDDVVRCVEHRARDFQGWRPDIHIERLRTQRYGIGGHYNHHYDWSGASREADRVSTFMVYVNAKYVSLCPLL</sequence>
<dbReference type="STRING" id="149040.A0A194XGM0"/>
<dbReference type="EMBL" id="KQ947411">
    <property type="protein sequence ID" value="KUJ19286.1"/>
    <property type="molecule type" value="Genomic_DNA"/>
</dbReference>
<proteinExistence type="predicted"/>
<organism evidence="3 4">
    <name type="scientific">Mollisia scopiformis</name>
    <name type="common">Conifer needle endophyte fungus</name>
    <name type="synonym">Phialocephala scopiformis</name>
    <dbReference type="NCBI Taxonomy" id="149040"/>
    <lineage>
        <taxon>Eukaryota</taxon>
        <taxon>Fungi</taxon>
        <taxon>Dikarya</taxon>
        <taxon>Ascomycota</taxon>
        <taxon>Pezizomycotina</taxon>
        <taxon>Leotiomycetes</taxon>
        <taxon>Helotiales</taxon>
        <taxon>Mollisiaceae</taxon>
        <taxon>Mollisia</taxon>
    </lineage>
</organism>
<evidence type="ECO:0000313" key="3">
    <source>
        <dbReference type="EMBL" id="KUJ19286.1"/>
    </source>
</evidence>
<evidence type="ECO:0000256" key="2">
    <source>
        <dbReference type="ARBA" id="ARBA00023004"/>
    </source>
</evidence>
<protein>
    <submittedName>
        <fullName evidence="3">Putative prolyl 4-hydroxylase subunit alpha-3</fullName>
    </submittedName>
</protein>
<gene>
    <name evidence="3" type="ORF">LY89DRAFT_488061</name>
</gene>
<dbReference type="KEGG" id="psco:LY89DRAFT_488061"/>
<reference evidence="3 4" key="1">
    <citation type="submission" date="2015-10" db="EMBL/GenBank/DDBJ databases">
        <title>Full genome of DAOMC 229536 Phialocephala scopiformis, a fungal endophyte of spruce producing the potent anti-insectan compound rugulosin.</title>
        <authorList>
            <consortium name="DOE Joint Genome Institute"/>
            <person name="Walker A.K."/>
            <person name="Frasz S.L."/>
            <person name="Seifert K.A."/>
            <person name="Miller J.D."/>
            <person name="Mondo S.J."/>
            <person name="Labutti K."/>
            <person name="Lipzen A."/>
            <person name="Dockter R."/>
            <person name="Kennedy M."/>
            <person name="Grigoriev I.V."/>
            <person name="Spatafora J.W."/>
        </authorList>
    </citation>
    <scope>NUCLEOTIDE SEQUENCE [LARGE SCALE GENOMIC DNA]</scope>
    <source>
        <strain evidence="3 4">CBS 120377</strain>
    </source>
</reference>
<dbReference type="AlphaFoldDB" id="A0A194XGM0"/>